<keyword evidence="3" id="KW-1185">Reference proteome</keyword>
<dbReference type="EMBL" id="AZEU01000232">
    <property type="protein sequence ID" value="KRL42197.1"/>
    <property type="molecule type" value="Genomic_DNA"/>
</dbReference>
<dbReference type="InterPro" id="IPR013324">
    <property type="entry name" value="RNA_pol_sigma_r3/r4-like"/>
</dbReference>
<accession>A0A0R1QJC0</accession>
<reference evidence="2 3" key="1">
    <citation type="journal article" date="2015" name="Genome Announc.">
        <title>Expanding the biotechnology potential of lactobacilli through comparative genomics of 213 strains and associated genera.</title>
        <authorList>
            <person name="Sun Z."/>
            <person name="Harris H.M."/>
            <person name="McCann A."/>
            <person name="Guo C."/>
            <person name="Argimon S."/>
            <person name="Zhang W."/>
            <person name="Yang X."/>
            <person name="Jeffery I.B."/>
            <person name="Cooney J.C."/>
            <person name="Kagawa T.F."/>
            <person name="Liu W."/>
            <person name="Song Y."/>
            <person name="Salvetti E."/>
            <person name="Wrobel A."/>
            <person name="Rasinkangas P."/>
            <person name="Parkhill J."/>
            <person name="Rea M.C."/>
            <person name="O'Sullivan O."/>
            <person name="Ritari J."/>
            <person name="Douillard F.P."/>
            <person name="Paul Ross R."/>
            <person name="Yang R."/>
            <person name="Briner A.E."/>
            <person name="Felis G.E."/>
            <person name="de Vos W.M."/>
            <person name="Barrangou R."/>
            <person name="Klaenhammer T.R."/>
            <person name="Caufield P.W."/>
            <person name="Cui Y."/>
            <person name="Zhang H."/>
            <person name="O'Toole P.W."/>
        </authorList>
    </citation>
    <scope>NUCLEOTIDE SEQUENCE [LARGE SCALE GENOMIC DNA]</scope>
    <source>
        <strain evidence="2 3">DSM 13343</strain>
    </source>
</reference>
<comment type="caution">
    <text evidence="2">The sequence shown here is derived from an EMBL/GenBank/DDBJ whole genome shotgun (WGS) entry which is preliminary data.</text>
</comment>
<dbReference type="OrthoDB" id="885930at91061"/>
<evidence type="ECO:0000313" key="2">
    <source>
        <dbReference type="EMBL" id="KRL42197.1"/>
    </source>
</evidence>
<gene>
    <name evidence="2" type="ORF">FD01_GL001947</name>
</gene>
<evidence type="ECO:0000313" key="3">
    <source>
        <dbReference type="Proteomes" id="UP000051790"/>
    </source>
</evidence>
<dbReference type="PATRIC" id="fig|1423769.4.peg.2096"/>
<dbReference type="Gene3D" id="1.10.10.10">
    <property type="entry name" value="Winged helix-like DNA-binding domain superfamily/Winged helix DNA-binding domain"/>
    <property type="match status" value="1"/>
</dbReference>
<dbReference type="RefSeq" id="WP_054715568.1">
    <property type="nucleotide sequence ID" value="NZ_AZEU01000232.1"/>
</dbReference>
<dbReference type="Proteomes" id="UP000051790">
    <property type="component" value="Unassembled WGS sequence"/>
</dbReference>
<proteinExistence type="predicted"/>
<dbReference type="GO" id="GO:0003677">
    <property type="term" value="F:DNA binding"/>
    <property type="evidence" value="ECO:0007669"/>
    <property type="project" value="InterPro"/>
</dbReference>
<dbReference type="GO" id="GO:0006352">
    <property type="term" value="P:DNA-templated transcription initiation"/>
    <property type="evidence" value="ECO:0007669"/>
    <property type="project" value="InterPro"/>
</dbReference>
<name>A0A0R1QJC0_9LACO</name>
<dbReference type="SUPFAM" id="SSF88659">
    <property type="entry name" value="Sigma3 and sigma4 domains of RNA polymerase sigma factors"/>
    <property type="match status" value="1"/>
</dbReference>
<evidence type="ECO:0000259" key="1">
    <source>
        <dbReference type="Pfam" id="PF08281"/>
    </source>
</evidence>
<sequence length="164" mass="19021">MADGFELMSQNMKILYKALARAHIRQGDIDYEDWLSFTRLQYIDHYQRRGELSDEVFNRGVGRLIYLDIEKQRGSIVKDLQRASRVNDEAAMNTEVDITQLEVRETITESLSTMTELQRQIFSLLVDEGMKQAQIARQLGMSRQSVHGQVVKIRKIMAKVLGRE</sequence>
<organism evidence="2 3">
    <name type="scientific">Lacticaseibacillus manihotivorans DSM 13343 = JCM 12514</name>
    <dbReference type="NCBI Taxonomy" id="1423769"/>
    <lineage>
        <taxon>Bacteria</taxon>
        <taxon>Bacillati</taxon>
        <taxon>Bacillota</taxon>
        <taxon>Bacilli</taxon>
        <taxon>Lactobacillales</taxon>
        <taxon>Lactobacillaceae</taxon>
        <taxon>Lacticaseibacillus</taxon>
    </lineage>
</organism>
<protein>
    <recommendedName>
        <fullName evidence="1">RNA polymerase sigma factor 70 region 4 type 2 domain-containing protein</fullName>
    </recommendedName>
</protein>
<dbReference type="GO" id="GO:0016987">
    <property type="term" value="F:sigma factor activity"/>
    <property type="evidence" value="ECO:0007669"/>
    <property type="project" value="InterPro"/>
</dbReference>
<feature type="domain" description="RNA polymerase sigma factor 70 region 4 type 2" evidence="1">
    <location>
        <begin position="105"/>
        <end position="155"/>
    </location>
</feature>
<dbReference type="Pfam" id="PF08281">
    <property type="entry name" value="Sigma70_r4_2"/>
    <property type="match status" value="1"/>
</dbReference>
<dbReference type="InterPro" id="IPR013249">
    <property type="entry name" value="RNA_pol_sigma70_r4_t2"/>
</dbReference>
<dbReference type="InterPro" id="IPR036388">
    <property type="entry name" value="WH-like_DNA-bd_sf"/>
</dbReference>
<dbReference type="AlphaFoldDB" id="A0A0R1QJC0"/>